<comment type="caution">
    <text evidence="2">The sequence shown here is derived from an EMBL/GenBank/DDBJ whole genome shotgun (WGS) entry which is preliminary data.</text>
</comment>
<keyword evidence="3" id="KW-1185">Reference proteome</keyword>
<organism evidence="2 3">
    <name type="scientific">Prymnesium parvum</name>
    <name type="common">Toxic golden alga</name>
    <dbReference type="NCBI Taxonomy" id="97485"/>
    <lineage>
        <taxon>Eukaryota</taxon>
        <taxon>Haptista</taxon>
        <taxon>Haptophyta</taxon>
        <taxon>Prymnesiophyceae</taxon>
        <taxon>Prymnesiales</taxon>
        <taxon>Prymnesiaceae</taxon>
        <taxon>Prymnesium</taxon>
    </lineage>
</organism>
<evidence type="ECO:0000313" key="3">
    <source>
        <dbReference type="Proteomes" id="UP001515480"/>
    </source>
</evidence>
<reference evidence="2 3" key="1">
    <citation type="journal article" date="2024" name="Science">
        <title>Giant polyketide synthase enzymes in the biosynthesis of giant marine polyether toxins.</title>
        <authorList>
            <person name="Fallon T.R."/>
            <person name="Shende V.V."/>
            <person name="Wierzbicki I.H."/>
            <person name="Pendleton A.L."/>
            <person name="Watervoot N.F."/>
            <person name="Auber R.P."/>
            <person name="Gonzalez D.J."/>
            <person name="Wisecaver J.H."/>
            <person name="Moore B.S."/>
        </authorList>
    </citation>
    <scope>NUCLEOTIDE SEQUENCE [LARGE SCALE GENOMIC DNA]</scope>
    <source>
        <strain evidence="2 3">12B1</strain>
    </source>
</reference>
<proteinExistence type="predicted"/>
<dbReference type="EMBL" id="JBGBPQ010000015">
    <property type="protein sequence ID" value="KAL1510472.1"/>
    <property type="molecule type" value="Genomic_DNA"/>
</dbReference>
<evidence type="ECO:0000256" key="1">
    <source>
        <dbReference type="SAM" id="MobiDB-lite"/>
    </source>
</evidence>
<dbReference type="Proteomes" id="UP001515480">
    <property type="component" value="Unassembled WGS sequence"/>
</dbReference>
<accession>A0AB34J2T0</accession>
<evidence type="ECO:0000313" key="2">
    <source>
        <dbReference type="EMBL" id="KAL1510472.1"/>
    </source>
</evidence>
<name>A0AB34J2T0_PRYPA</name>
<gene>
    <name evidence="2" type="ORF">AB1Y20_006777</name>
</gene>
<feature type="region of interest" description="Disordered" evidence="1">
    <location>
        <begin position="52"/>
        <end position="104"/>
    </location>
</feature>
<dbReference type="AlphaFoldDB" id="A0AB34J2T0"/>
<sequence>MASAAAIVQAQKERARWKTEVRHRLDAIEHGLQILASRTQESCAEAELLASLEGAANEVTPPPAESRPRKTRRAPPTPQRPQKPSVAPPAAEKPAEQDSSEAGADEGWLMSCDAAAPPHAVSRALRSYLGGIQLETVELSAGAFDSADAFKARLADVLRGKQIRLNSAASGSVWWVELQHALVELCFRNVLFLLRPKQWDKGARSLAAHFVFQLNEAFVQCLEAERPSGEVAVVLFGWPSDSFLATSSAGATINVSVSRLPRDEPFEDVASKGEEGAAGVKASDAAGGAEARRQPEARGAAPPPAEAAEEGDGDWLFSCKPGTGSDELLSLLGMSEAECTLIELRDIPWADAARAAPQLLDFFNGWLGERHAPPAPGEEWQRLRQLLARVFERHVILFVRDVALQKGKNKPAGRWKSAMTFAHCVSLAYDDMQANSQSDTEDRIVALVLEGWGSSRRVQGTWSDGSPFDHAVTAT</sequence>
<protein>
    <submittedName>
        <fullName evidence="2">Uncharacterized protein</fullName>
    </submittedName>
</protein>
<feature type="region of interest" description="Disordered" evidence="1">
    <location>
        <begin position="268"/>
        <end position="316"/>
    </location>
</feature>